<dbReference type="Proteomes" id="UP000515151">
    <property type="component" value="Chromosome 6"/>
</dbReference>
<feature type="region of interest" description="Disordered" evidence="8">
    <location>
        <begin position="176"/>
        <end position="208"/>
    </location>
</feature>
<dbReference type="SUPFAM" id="SSF46689">
    <property type="entry name" value="Homeodomain-like"/>
    <property type="match status" value="1"/>
</dbReference>
<gene>
    <name evidence="12" type="primary">LOC116210229</name>
</gene>
<dbReference type="GO" id="GO:0005634">
    <property type="term" value="C:nucleus"/>
    <property type="evidence" value="ECO:0007669"/>
    <property type="project" value="UniProtKB-SubCell"/>
</dbReference>
<evidence type="ECO:0000313" key="11">
    <source>
        <dbReference type="Proteomes" id="UP000515151"/>
    </source>
</evidence>
<dbReference type="AlphaFoldDB" id="A0A6P8E4P8"/>
<sequence>MGRRRSHCCPKESTNVNRGVWSSKEDEILTNYVNLHGEGKWRTVALNAGLNRCAKSCRLRWLNYLKPGIKRGNISEDEEELIIRLHCLLGNRWALIAGRLPGRTDNEIKNYWNTILVKKSHKHPRTALRPKSVPPNSLEEHFSPNNEDDAMNFDNNHSILNARHEALIGLADQADDGEKQKYGPGSGPGPGPFTFSPTVAPEGTGNDDLGFMMDESYGSESLSGNLNEVVPEDILNLSPSSTSPGSGSLFSGDDQAMMINKFENEINNCSNTTIREPTLDVELKKLASFLDLEDEWRELLKI</sequence>
<evidence type="ECO:0000259" key="10">
    <source>
        <dbReference type="PROSITE" id="PS51294"/>
    </source>
</evidence>
<feature type="region of interest" description="Disordered" evidence="8">
    <location>
        <begin position="123"/>
        <end position="148"/>
    </location>
</feature>
<keyword evidence="11" id="KW-1185">Reference proteome</keyword>
<dbReference type="SMART" id="SM00717">
    <property type="entry name" value="SANT"/>
    <property type="match status" value="2"/>
</dbReference>
<evidence type="ECO:0000256" key="3">
    <source>
        <dbReference type="ARBA" id="ARBA00023015"/>
    </source>
</evidence>
<dbReference type="GeneID" id="116210229"/>
<reference evidence="12" key="2">
    <citation type="submission" date="2025-08" db="UniProtKB">
        <authorList>
            <consortium name="RefSeq"/>
        </authorList>
    </citation>
    <scope>IDENTIFICATION</scope>
    <source>
        <tissue evidence="12">Leaf</tissue>
    </source>
</reference>
<proteinExistence type="predicted"/>
<dbReference type="RefSeq" id="XP_031399938.1">
    <property type="nucleotide sequence ID" value="XM_031544078.1"/>
</dbReference>
<evidence type="ECO:0000256" key="5">
    <source>
        <dbReference type="ARBA" id="ARBA00023159"/>
    </source>
</evidence>
<dbReference type="InterPro" id="IPR015495">
    <property type="entry name" value="Myb_TF_plants"/>
</dbReference>
<evidence type="ECO:0000313" key="12">
    <source>
        <dbReference type="RefSeq" id="XP_031399938.1"/>
    </source>
</evidence>
<dbReference type="CDD" id="cd00167">
    <property type="entry name" value="SANT"/>
    <property type="match status" value="2"/>
</dbReference>
<dbReference type="Pfam" id="PF00249">
    <property type="entry name" value="Myb_DNA-binding"/>
    <property type="match status" value="2"/>
</dbReference>
<feature type="domain" description="Myb-like" evidence="9">
    <location>
        <begin position="66"/>
        <end position="116"/>
    </location>
</feature>
<dbReference type="InterPro" id="IPR017930">
    <property type="entry name" value="Myb_dom"/>
</dbReference>
<evidence type="ECO:0000259" key="9">
    <source>
        <dbReference type="PROSITE" id="PS50090"/>
    </source>
</evidence>
<feature type="domain" description="HTH myb-type" evidence="10">
    <location>
        <begin position="13"/>
        <end position="65"/>
    </location>
</feature>
<dbReference type="OrthoDB" id="2143914at2759"/>
<dbReference type="PANTHER" id="PTHR47999">
    <property type="entry name" value="TRANSCRIPTION FACTOR MYB8-RELATED-RELATED"/>
    <property type="match status" value="1"/>
</dbReference>
<keyword evidence="3" id="KW-0805">Transcription regulation</keyword>
<dbReference type="GO" id="GO:0080090">
    <property type="term" value="P:regulation of primary metabolic process"/>
    <property type="evidence" value="ECO:0007669"/>
    <property type="project" value="UniProtKB-ARBA"/>
</dbReference>
<feature type="domain" description="Myb-like" evidence="9">
    <location>
        <begin position="13"/>
        <end position="65"/>
    </location>
</feature>
<dbReference type="PROSITE" id="PS50090">
    <property type="entry name" value="MYB_LIKE"/>
    <property type="match status" value="2"/>
</dbReference>
<evidence type="ECO:0000256" key="7">
    <source>
        <dbReference type="ARBA" id="ARBA00023242"/>
    </source>
</evidence>
<keyword evidence="6" id="KW-0804">Transcription</keyword>
<evidence type="ECO:0000256" key="1">
    <source>
        <dbReference type="ARBA" id="ARBA00004123"/>
    </source>
</evidence>
<reference evidence="11" key="1">
    <citation type="journal article" date="2020" name="Plant Biotechnol. J.">
        <title>The pomegranate (Punica granatum L.) draft genome dissects genetic divergence between soft- and hard-seeded cultivars.</title>
        <authorList>
            <person name="Luo X."/>
            <person name="Li H."/>
            <person name="Wu Z."/>
            <person name="Yao W."/>
            <person name="Zhao P."/>
            <person name="Cao D."/>
            <person name="Yu H."/>
            <person name="Li K."/>
            <person name="Poudel K."/>
            <person name="Zhao D."/>
            <person name="Zhang F."/>
            <person name="Xia X."/>
            <person name="Chen L."/>
            <person name="Wang Q."/>
            <person name="Jing D."/>
            <person name="Cao S."/>
        </authorList>
    </citation>
    <scope>NUCLEOTIDE SEQUENCE [LARGE SCALE GENOMIC DNA]</scope>
    <source>
        <strain evidence="11">cv. Tunisia</strain>
    </source>
</reference>
<dbReference type="GO" id="GO:0003677">
    <property type="term" value="F:DNA binding"/>
    <property type="evidence" value="ECO:0007669"/>
    <property type="project" value="UniProtKB-KW"/>
</dbReference>
<keyword evidence="2" id="KW-0677">Repeat</keyword>
<keyword evidence="5" id="KW-0010">Activator</keyword>
<name>A0A6P8E4P8_PUNGR</name>
<evidence type="ECO:0000256" key="8">
    <source>
        <dbReference type="SAM" id="MobiDB-lite"/>
    </source>
</evidence>
<protein>
    <submittedName>
        <fullName evidence="12">Myb-related protein 308-like</fullName>
    </submittedName>
</protein>
<feature type="domain" description="HTH myb-type" evidence="10">
    <location>
        <begin position="66"/>
        <end position="120"/>
    </location>
</feature>
<dbReference type="InterPro" id="IPR009057">
    <property type="entry name" value="Homeodomain-like_sf"/>
</dbReference>
<evidence type="ECO:0000256" key="2">
    <source>
        <dbReference type="ARBA" id="ARBA00022737"/>
    </source>
</evidence>
<comment type="subcellular location">
    <subcellularLocation>
        <location evidence="1">Nucleus</location>
    </subcellularLocation>
</comment>
<accession>A0A6P8E4P8</accession>
<dbReference type="Gene3D" id="1.10.10.60">
    <property type="entry name" value="Homeodomain-like"/>
    <property type="match status" value="2"/>
</dbReference>
<keyword evidence="4" id="KW-0238">DNA-binding</keyword>
<keyword evidence="7" id="KW-0539">Nucleus</keyword>
<dbReference type="PANTHER" id="PTHR47999:SF70">
    <property type="entry name" value="ANTHOCYANIN REGULATORY C1 PROTEIN-LIKE"/>
    <property type="match status" value="1"/>
</dbReference>
<organism evidence="11 12">
    <name type="scientific">Punica granatum</name>
    <name type="common">Pomegranate</name>
    <dbReference type="NCBI Taxonomy" id="22663"/>
    <lineage>
        <taxon>Eukaryota</taxon>
        <taxon>Viridiplantae</taxon>
        <taxon>Streptophyta</taxon>
        <taxon>Embryophyta</taxon>
        <taxon>Tracheophyta</taxon>
        <taxon>Spermatophyta</taxon>
        <taxon>Magnoliopsida</taxon>
        <taxon>eudicotyledons</taxon>
        <taxon>Gunneridae</taxon>
        <taxon>Pentapetalae</taxon>
        <taxon>rosids</taxon>
        <taxon>malvids</taxon>
        <taxon>Myrtales</taxon>
        <taxon>Lythraceae</taxon>
        <taxon>Punica</taxon>
    </lineage>
</organism>
<evidence type="ECO:0000256" key="6">
    <source>
        <dbReference type="ARBA" id="ARBA00023163"/>
    </source>
</evidence>
<dbReference type="FunFam" id="1.10.10.60:FF:000218">
    <property type="entry name" value="Myb transcription factor"/>
    <property type="match status" value="1"/>
</dbReference>
<dbReference type="InterPro" id="IPR001005">
    <property type="entry name" value="SANT/Myb"/>
</dbReference>
<dbReference type="PROSITE" id="PS51294">
    <property type="entry name" value="HTH_MYB"/>
    <property type="match status" value="2"/>
</dbReference>
<evidence type="ECO:0000256" key="4">
    <source>
        <dbReference type="ARBA" id="ARBA00023125"/>
    </source>
</evidence>